<comment type="similarity">
    <text evidence="1">Belongs to the peptidase S66 family.</text>
</comment>
<comment type="caution">
    <text evidence="8">The sequence shown here is derived from an EMBL/GenBank/DDBJ whole genome shotgun (WGS) entry which is preliminary data.</text>
</comment>
<evidence type="ECO:0000256" key="3">
    <source>
        <dbReference type="ARBA" id="ARBA00022670"/>
    </source>
</evidence>
<keyword evidence="4" id="KW-0378">Hydrolase</keyword>
<keyword evidence="9" id="KW-1185">Reference proteome</keyword>
<feature type="domain" description="LD-carboxypeptidase C-terminal" evidence="7">
    <location>
        <begin position="173"/>
        <end position="289"/>
    </location>
</feature>
<dbReference type="Gene3D" id="3.50.30.60">
    <property type="entry name" value="LD-carboxypeptidase A C-terminal domain-like"/>
    <property type="match status" value="1"/>
</dbReference>
<gene>
    <name evidence="8" type="ORF">GCM10023187_44580</name>
</gene>
<evidence type="ECO:0000256" key="4">
    <source>
        <dbReference type="ARBA" id="ARBA00022801"/>
    </source>
</evidence>
<dbReference type="CDD" id="cd07025">
    <property type="entry name" value="Peptidase_S66"/>
    <property type="match status" value="1"/>
</dbReference>
<evidence type="ECO:0000313" key="8">
    <source>
        <dbReference type="EMBL" id="GAA4414739.1"/>
    </source>
</evidence>
<evidence type="ECO:0000313" key="9">
    <source>
        <dbReference type="Proteomes" id="UP001500936"/>
    </source>
</evidence>
<dbReference type="RefSeq" id="WP_345270234.1">
    <property type="nucleotide sequence ID" value="NZ_BAABHB010000012.1"/>
</dbReference>
<dbReference type="Pfam" id="PF17676">
    <property type="entry name" value="Peptidase_S66C"/>
    <property type="match status" value="1"/>
</dbReference>
<feature type="domain" description="LD-carboxypeptidase N-terminal" evidence="6">
    <location>
        <begin position="13"/>
        <end position="129"/>
    </location>
</feature>
<dbReference type="PANTHER" id="PTHR30237:SF2">
    <property type="entry name" value="MUREIN TETRAPEPTIDE CARBOXYPEPTIDASE"/>
    <property type="match status" value="1"/>
</dbReference>
<dbReference type="Pfam" id="PF02016">
    <property type="entry name" value="Peptidase_S66"/>
    <property type="match status" value="1"/>
</dbReference>
<dbReference type="SUPFAM" id="SSF141986">
    <property type="entry name" value="LD-carboxypeptidase A C-terminal domain-like"/>
    <property type="match status" value="1"/>
</dbReference>
<dbReference type="InterPro" id="IPR029062">
    <property type="entry name" value="Class_I_gatase-like"/>
</dbReference>
<sequence>MIQPPFLCAGDTVGVVAPASRFSYADLLPGLAVLRDQWHLTVVEGESLKARHGSFAGTDDLRRADLQRMLDAPAIKAIFAARGGYGSTRLVDQLDFTQFLKQPKWLIGFSDITVLHCHLHRMGVESLHAIMPKLFGADDVSEAIETLRKWVFGEPVGAYRTSPHLLNRAGQATGPLVGGNLTLLTHIIGTPSDLALDGKILFIEDIEEYLHNLDRMLRQLQRAGRFENLAGLLIGQFTDMKDNPSLPYEQSPYEIVAEVIANYDFPVCYDFPVGHVARNLALPVGHDAMLEVTSEGGILSFTKAETII</sequence>
<dbReference type="PIRSF" id="PIRSF028757">
    <property type="entry name" value="LD-carboxypeptidase"/>
    <property type="match status" value="1"/>
</dbReference>
<evidence type="ECO:0000259" key="7">
    <source>
        <dbReference type="Pfam" id="PF17676"/>
    </source>
</evidence>
<keyword evidence="5" id="KW-0720">Serine protease</keyword>
<dbReference type="InterPro" id="IPR027478">
    <property type="entry name" value="LdcA_N"/>
</dbReference>
<evidence type="ECO:0000256" key="1">
    <source>
        <dbReference type="ARBA" id="ARBA00010233"/>
    </source>
</evidence>
<evidence type="ECO:0000256" key="2">
    <source>
        <dbReference type="ARBA" id="ARBA00022645"/>
    </source>
</evidence>
<dbReference type="InterPro" id="IPR003507">
    <property type="entry name" value="S66_fam"/>
</dbReference>
<dbReference type="PANTHER" id="PTHR30237">
    <property type="entry name" value="MURAMOYLTETRAPEPTIDE CARBOXYPEPTIDASE"/>
    <property type="match status" value="1"/>
</dbReference>
<dbReference type="InterPro" id="IPR040921">
    <property type="entry name" value="Peptidase_S66C"/>
</dbReference>
<dbReference type="Gene3D" id="3.40.50.10740">
    <property type="entry name" value="Class I glutamine amidotransferase-like"/>
    <property type="match status" value="1"/>
</dbReference>
<dbReference type="Proteomes" id="UP001500936">
    <property type="component" value="Unassembled WGS sequence"/>
</dbReference>
<reference evidence="9" key="1">
    <citation type="journal article" date="2019" name="Int. J. Syst. Evol. Microbiol.">
        <title>The Global Catalogue of Microorganisms (GCM) 10K type strain sequencing project: providing services to taxonomists for standard genome sequencing and annotation.</title>
        <authorList>
            <consortium name="The Broad Institute Genomics Platform"/>
            <consortium name="The Broad Institute Genome Sequencing Center for Infectious Disease"/>
            <person name="Wu L."/>
            <person name="Ma J."/>
        </authorList>
    </citation>
    <scope>NUCLEOTIDE SEQUENCE [LARGE SCALE GENOMIC DNA]</scope>
    <source>
        <strain evidence="9">JCM 17925</strain>
    </source>
</reference>
<name>A0ABP8KTD0_9BACT</name>
<dbReference type="InterPro" id="IPR040449">
    <property type="entry name" value="Peptidase_S66_N"/>
</dbReference>
<dbReference type="EMBL" id="BAABHB010000012">
    <property type="protein sequence ID" value="GAA4414739.1"/>
    <property type="molecule type" value="Genomic_DNA"/>
</dbReference>
<evidence type="ECO:0000256" key="5">
    <source>
        <dbReference type="ARBA" id="ARBA00022825"/>
    </source>
</evidence>
<keyword evidence="2" id="KW-0121">Carboxypeptidase</keyword>
<evidence type="ECO:0000259" key="6">
    <source>
        <dbReference type="Pfam" id="PF02016"/>
    </source>
</evidence>
<protein>
    <submittedName>
        <fullName evidence="8">LD-carboxypeptidase</fullName>
    </submittedName>
</protein>
<dbReference type="SUPFAM" id="SSF52317">
    <property type="entry name" value="Class I glutamine amidotransferase-like"/>
    <property type="match status" value="1"/>
</dbReference>
<proteinExistence type="inferred from homology"/>
<dbReference type="InterPro" id="IPR027461">
    <property type="entry name" value="Carboxypeptidase_A_C_sf"/>
</dbReference>
<keyword evidence="3" id="KW-0645">Protease</keyword>
<accession>A0ABP8KTD0</accession>
<organism evidence="8 9">
    <name type="scientific">Nibrella viscosa</name>
    <dbReference type="NCBI Taxonomy" id="1084524"/>
    <lineage>
        <taxon>Bacteria</taxon>
        <taxon>Pseudomonadati</taxon>
        <taxon>Bacteroidota</taxon>
        <taxon>Cytophagia</taxon>
        <taxon>Cytophagales</taxon>
        <taxon>Spirosomataceae</taxon>
        <taxon>Nibrella</taxon>
    </lineage>
</organism>